<feature type="domain" description="ABC3 transporter permease C-terminal" evidence="8">
    <location>
        <begin position="275"/>
        <end position="396"/>
    </location>
</feature>
<keyword evidence="2" id="KW-1003">Cell membrane</keyword>
<dbReference type="InterPro" id="IPR003838">
    <property type="entry name" value="ABC3_permease_C"/>
</dbReference>
<keyword evidence="10" id="KW-1185">Reference proteome</keyword>
<reference evidence="9 10" key="1">
    <citation type="submission" date="2019-06" db="EMBL/GenBank/DDBJ databases">
        <title>Sequencing the genomes of 1000 actinobacteria strains.</title>
        <authorList>
            <person name="Klenk H.-P."/>
        </authorList>
    </citation>
    <scope>NUCLEOTIDE SEQUENCE [LARGE SCALE GENOMIC DNA]</scope>
    <source>
        <strain evidence="9 10">DSM 102200</strain>
    </source>
</reference>
<evidence type="ECO:0000259" key="8">
    <source>
        <dbReference type="Pfam" id="PF02687"/>
    </source>
</evidence>
<feature type="transmembrane region" description="Helical" evidence="7">
    <location>
        <begin position="723"/>
        <end position="745"/>
    </location>
</feature>
<evidence type="ECO:0000256" key="6">
    <source>
        <dbReference type="ARBA" id="ARBA00038076"/>
    </source>
</evidence>
<proteinExistence type="inferred from homology"/>
<dbReference type="OrthoDB" id="3223244at2"/>
<evidence type="ECO:0000313" key="10">
    <source>
        <dbReference type="Proteomes" id="UP000316096"/>
    </source>
</evidence>
<evidence type="ECO:0000256" key="3">
    <source>
        <dbReference type="ARBA" id="ARBA00022692"/>
    </source>
</evidence>
<dbReference type="Pfam" id="PF02687">
    <property type="entry name" value="FtsX"/>
    <property type="match status" value="2"/>
</dbReference>
<comment type="similarity">
    <text evidence="6">Belongs to the ABC-4 integral membrane protein family.</text>
</comment>
<feature type="transmembrane region" description="Helical" evidence="7">
    <location>
        <begin position="408"/>
        <end position="433"/>
    </location>
</feature>
<evidence type="ECO:0000256" key="5">
    <source>
        <dbReference type="ARBA" id="ARBA00023136"/>
    </source>
</evidence>
<feature type="transmembrane region" description="Helical" evidence="7">
    <location>
        <begin position="773"/>
        <end position="793"/>
    </location>
</feature>
<dbReference type="RefSeq" id="WP_141957689.1">
    <property type="nucleotide sequence ID" value="NZ_VFOZ01000001.1"/>
</dbReference>
<accession>A0A543CPV5</accession>
<comment type="subcellular location">
    <subcellularLocation>
        <location evidence="1">Cell membrane</location>
        <topology evidence="1">Multi-pass membrane protein</topology>
    </subcellularLocation>
</comment>
<dbReference type="GO" id="GO:0022857">
    <property type="term" value="F:transmembrane transporter activity"/>
    <property type="evidence" value="ECO:0007669"/>
    <property type="project" value="TreeGrafter"/>
</dbReference>
<dbReference type="PANTHER" id="PTHR30572">
    <property type="entry name" value="MEMBRANE COMPONENT OF TRANSPORTER-RELATED"/>
    <property type="match status" value="1"/>
</dbReference>
<dbReference type="EMBL" id="VFOZ01000001">
    <property type="protein sequence ID" value="TQL99124.1"/>
    <property type="molecule type" value="Genomic_DNA"/>
</dbReference>
<organism evidence="9 10">
    <name type="scientific">Actinoallomurus bryophytorum</name>
    <dbReference type="NCBI Taxonomy" id="1490222"/>
    <lineage>
        <taxon>Bacteria</taxon>
        <taxon>Bacillati</taxon>
        <taxon>Actinomycetota</taxon>
        <taxon>Actinomycetes</taxon>
        <taxon>Streptosporangiales</taxon>
        <taxon>Thermomonosporaceae</taxon>
        <taxon>Actinoallomurus</taxon>
    </lineage>
</organism>
<protein>
    <submittedName>
        <fullName evidence="9">Putative ABC transport system permease protein</fullName>
    </submittedName>
</protein>
<feature type="transmembrane region" description="Helical" evidence="7">
    <location>
        <begin position="495"/>
        <end position="515"/>
    </location>
</feature>
<feature type="transmembrane region" description="Helical" evidence="7">
    <location>
        <begin position="805"/>
        <end position="828"/>
    </location>
</feature>
<evidence type="ECO:0000256" key="7">
    <source>
        <dbReference type="SAM" id="Phobius"/>
    </source>
</evidence>
<keyword evidence="5 7" id="KW-0472">Membrane</keyword>
<name>A0A543CPV5_9ACTN</name>
<dbReference type="InterPro" id="IPR050250">
    <property type="entry name" value="Macrolide_Exporter_MacB"/>
</dbReference>
<evidence type="ECO:0000313" key="9">
    <source>
        <dbReference type="EMBL" id="TQL99124.1"/>
    </source>
</evidence>
<keyword evidence="3 7" id="KW-0812">Transmembrane</keyword>
<feature type="transmembrane region" description="Helical" evidence="7">
    <location>
        <begin position="445"/>
        <end position="474"/>
    </location>
</feature>
<evidence type="ECO:0000256" key="4">
    <source>
        <dbReference type="ARBA" id="ARBA00022989"/>
    </source>
</evidence>
<dbReference type="GO" id="GO:0005886">
    <property type="term" value="C:plasma membrane"/>
    <property type="evidence" value="ECO:0007669"/>
    <property type="project" value="UniProtKB-SubCell"/>
</dbReference>
<feature type="transmembrane region" description="Helical" evidence="7">
    <location>
        <begin position="324"/>
        <end position="343"/>
    </location>
</feature>
<feature type="transmembrane region" description="Helical" evidence="7">
    <location>
        <begin position="268"/>
        <end position="296"/>
    </location>
</feature>
<comment type="caution">
    <text evidence="9">The sequence shown here is derived from an EMBL/GenBank/DDBJ whole genome shotgun (WGS) entry which is preliminary data.</text>
</comment>
<dbReference type="AlphaFoldDB" id="A0A543CPV5"/>
<feature type="transmembrane region" description="Helical" evidence="7">
    <location>
        <begin position="363"/>
        <end position="387"/>
    </location>
</feature>
<evidence type="ECO:0000256" key="1">
    <source>
        <dbReference type="ARBA" id="ARBA00004651"/>
    </source>
</evidence>
<gene>
    <name evidence="9" type="ORF">FB559_4780</name>
</gene>
<feature type="domain" description="ABC3 transporter permease C-terminal" evidence="8">
    <location>
        <begin position="724"/>
        <end position="837"/>
    </location>
</feature>
<evidence type="ECO:0000256" key="2">
    <source>
        <dbReference type="ARBA" id="ARBA00022475"/>
    </source>
</evidence>
<dbReference type="PANTHER" id="PTHR30572:SF4">
    <property type="entry name" value="ABC TRANSPORTER PERMEASE YTRF"/>
    <property type="match status" value="1"/>
</dbReference>
<dbReference type="Proteomes" id="UP000316096">
    <property type="component" value="Unassembled WGS sequence"/>
</dbReference>
<sequence length="846" mass="86498">MMRIAWRMLTQRPASMLATFLALWFAVGIVTTCGAMLESGIRFHGTTARYAAAPVLVATTDLRMTEGRGDDRDTESLPLLKRGSLDASLPGRIAAAPGVRAAVADIAVPAQVAAGGGTAPVEVHPWSAAPLAPFTLRTGAAPTGDDQVVLDEAFAARIGAKPGDQVRLGLASGPRAFTVGGIAAPTGTAPRTPTIFVGDAEARVLSGGATEVIGVLPEQGVGAGTLAASVRRALPPDPARLSGAYPRVYTGASRGSVESTDVGNGREFVIAVSGVFGGCALLIGVLVIAGTVGLSVRQRHRDIALLRALAATPRQVRRMVIREAAALGVLAGVAGIWPGLAGADRLREEYVSRGMVPDSFRTHLSWLPPLVATGAALLIAVVAAWAASLRASRIQPTEALAETTVERGGLGIVRAVLGLVALAGGITLCFVSASVSGDSAAGTSVATVFTLVVSVALLSPLLIRAAAATFGRLLRLAGVTGRLAAANTAASARRLSAVVSSLVLAVALGGSLWFVQTSELHVAAGQSRAGLVADHVVTSAGPGLRPDVTEAIRRTAGVSAATRVVHSTIFTPRLGLTDFSAQGVDAAGLARTMNLGVTSGALAGLSGDTVAVDTLTAQALHLRVGGRFTGWFGDGAPVNLRVVAIYRRGLGFAQLTVPHDLLLPHTTSGLDDAVLVATDRAQAVTAVRAELDRLAPGSALLARDAYQVGLGKDMVANAWTNQMVVGVLLIYVVIAAVNTLAMYALGRRREFAVLRLSGTTRPQVLSMVRLEQVLLLGLALVVGAAIAAATLIPMVKGITGSPTPYIPLAGWVAVIGGVVLLGGAATAVPVRRVLRTRPVEGIGLRE</sequence>
<keyword evidence="4 7" id="KW-1133">Transmembrane helix</keyword>